<keyword evidence="3" id="KW-0723">Serine/threonine-protein kinase</keyword>
<keyword evidence="12" id="KW-0325">Glycoprotein</keyword>
<dbReference type="PROSITE" id="PS00108">
    <property type="entry name" value="PROTEIN_KINASE_ST"/>
    <property type="match status" value="1"/>
</dbReference>
<dbReference type="InterPro" id="IPR045874">
    <property type="entry name" value="LRK10/LRL21-25-like"/>
</dbReference>
<dbReference type="GO" id="GO:0030247">
    <property type="term" value="F:polysaccharide binding"/>
    <property type="evidence" value="ECO:0007669"/>
    <property type="project" value="InterPro"/>
</dbReference>
<keyword evidence="5 16" id="KW-0812">Transmembrane</keyword>
<evidence type="ECO:0000256" key="6">
    <source>
        <dbReference type="ARBA" id="ARBA00022729"/>
    </source>
</evidence>
<dbReference type="InterPro" id="IPR025287">
    <property type="entry name" value="WAK_GUB"/>
</dbReference>
<dbReference type="PROSITE" id="PS50011">
    <property type="entry name" value="PROTEIN_KINASE_DOM"/>
    <property type="match status" value="1"/>
</dbReference>
<dbReference type="Gene3D" id="3.30.200.20">
    <property type="entry name" value="Phosphorylase Kinase, domain 1"/>
    <property type="match status" value="1"/>
</dbReference>
<dbReference type="Pfam" id="PF13947">
    <property type="entry name" value="GUB_WAK_bind"/>
    <property type="match status" value="1"/>
</dbReference>
<comment type="catalytic activity">
    <reaction evidence="13">
        <text>L-threonyl-[protein] + ATP = O-phospho-L-threonyl-[protein] + ADP + H(+)</text>
        <dbReference type="Rhea" id="RHEA:46608"/>
        <dbReference type="Rhea" id="RHEA-COMP:11060"/>
        <dbReference type="Rhea" id="RHEA-COMP:11605"/>
        <dbReference type="ChEBI" id="CHEBI:15378"/>
        <dbReference type="ChEBI" id="CHEBI:30013"/>
        <dbReference type="ChEBI" id="CHEBI:30616"/>
        <dbReference type="ChEBI" id="CHEBI:61977"/>
        <dbReference type="ChEBI" id="CHEBI:456216"/>
        <dbReference type="EC" id="2.7.11.1"/>
    </reaction>
</comment>
<dbReference type="InterPro" id="IPR011009">
    <property type="entry name" value="Kinase-like_dom_sf"/>
</dbReference>
<evidence type="ECO:0000313" key="19">
    <source>
        <dbReference type="Proteomes" id="UP000701853"/>
    </source>
</evidence>
<evidence type="ECO:0000256" key="15">
    <source>
        <dbReference type="PROSITE-ProRule" id="PRU10141"/>
    </source>
</evidence>
<comment type="caution">
    <text evidence="18">The sequence shown here is derived from an EMBL/GenBank/DDBJ whole genome shotgun (WGS) entry which is preliminary data.</text>
</comment>
<feature type="transmembrane region" description="Helical" evidence="16">
    <location>
        <begin position="496"/>
        <end position="516"/>
    </location>
</feature>
<feature type="transmembrane region" description="Helical" evidence="16">
    <location>
        <begin position="303"/>
        <end position="324"/>
    </location>
</feature>
<dbReference type="GO" id="GO:0005524">
    <property type="term" value="F:ATP binding"/>
    <property type="evidence" value="ECO:0007669"/>
    <property type="project" value="UniProtKB-UniRule"/>
</dbReference>
<comment type="catalytic activity">
    <reaction evidence="14">
        <text>L-seryl-[protein] + ATP = O-phospho-L-seryl-[protein] + ADP + H(+)</text>
        <dbReference type="Rhea" id="RHEA:17989"/>
        <dbReference type="Rhea" id="RHEA-COMP:9863"/>
        <dbReference type="Rhea" id="RHEA-COMP:11604"/>
        <dbReference type="ChEBI" id="CHEBI:15378"/>
        <dbReference type="ChEBI" id="CHEBI:29999"/>
        <dbReference type="ChEBI" id="CHEBI:30616"/>
        <dbReference type="ChEBI" id="CHEBI:83421"/>
        <dbReference type="ChEBI" id="CHEBI:456216"/>
        <dbReference type="EC" id="2.7.11.1"/>
    </reaction>
</comment>
<dbReference type="GO" id="GO:0016020">
    <property type="term" value="C:membrane"/>
    <property type="evidence" value="ECO:0007669"/>
    <property type="project" value="UniProtKB-SubCell"/>
</dbReference>
<keyword evidence="4" id="KW-0808">Transferase</keyword>
<feature type="binding site" evidence="15">
    <location>
        <position position="31"/>
    </location>
    <ligand>
        <name>ATP</name>
        <dbReference type="ChEBI" id="CHEBI:30616"/>
    </ligand>
</feature>
<keyword evidence="10 16" id="KW-1133">Transmembrane helix</keyword>
<dbReference type="Gene3D" id="1.10.510.10">
    <property type="entry name" value="Transferase(Phosphotransferase) domain 1"/>
    <property type="match status" value="2"/>
</dbReference>
<dbReference type="GO" id="GO:0004674">
    <property type="term" value="F:protein serine/threonine kinase activity"/>
    <property type="evidence" value="ECO:0007669"/>
    <property type="project" value="UniProtKB-KW"/>
</dbReference>
<proteinExistence type="predicted"/>
<dbReference type="Proteomes" id="UP000701853">
    <property type="component" value="Chromosome 1"/>
</dbReference>
<evidence type="ECO:0000256" key="10">
    <source>
        <dbReference type="ARBA" id="ARBA00022989"/>
    </source>
</evidence>
<evidence type="ECO:0000256" key="2">
    <source>
        <dbReference type="ARBA" id="ARBA00012513"/>
    </source>
</evidence>
<sequence>MTKSFKDKLGEGGYGSVFKGKLRSGHHVAIKLLCTSKGKGQDFINEIASIGRIHHANVTKLIGFCVEGSKQALVYDFMSNGSLDKIIFSEEKRNTLGWKKLFDIVLGVARGIDYLHQGCDMQILHFDIKPHNILLDENFNPKVSDFGLAKLYSVDDNIVSLTAARGTIGFGMLVLEMVGRRKNLNAFADHTSQIYFPSWIYDRLDQGEDMELGDISDDEKCIQLLPSDRPSMNKVLKMLESNVELLEMPPKPFHQLPLETSTEVHSCENSNDEESRLLDAKLHFALLPYQIISMSYLKAKLSLFGHLVPTFSLFLILFPGASLARHLFNQDCGSTYENIFARNIGYKLFFDLSTSDHGVASDRGVDGAELMALGVGGGWDVTALSSMSYLKAKLSLFGHLMATFALFLILFPGGSLARLSLSWLSVIVVCEKSCPLEVFLGREKSSHSSKSSVLVNASHLEIFSTYFPDLVRSFTVALLLYQIISMSYLKAKLSLFGRLMAPFVLFLILFPGASVARHPFNQEHCGSTVCGNLNISYPFRLKNQPPHCSWHDLELECENNNHTTLVLREGKFSVQNIFYENETIQVVDSSLDKDDCNSLPLSSVYFDYSDGYYIFSPHYYTSSSFLDFISSHNYYYNAYSSYNNKRESQPSIMYVVNCTKPIRSSQYIDASRCTTKFNTSSPPTSFFYFLDENTVLNLNQACTVEAVVPIMVKNISGMSTLTIYNKLSEGFYLSWKYHQSDRLSL</sequence>
<dbReference type="PROSITE" id="PS00107">
    <property type="entry name" value="PROTEIN_KINASE_ATP"/>
    <property type="match status" value="1"/>
</dbReference>
<dbReference type="PANTHER" id="PTHR27009">
    <property type="entry name" value="RUST RESISTANCE KINASE LR10-RELATED"/>
    <property type="match status" value="1"/>
</dbReference>
<evidence type="ECO:0000256" key="14">
    <source>
        <dbReference type="ARBA" id="ARBA00048679"/>
    </source>
</evidence>
<name>A0A8J5ZJA4_9ROSI</name>
<keyword evidence="9 15" id="KW-0067">ATP-binding</keyword>
<evidence type="ECO:0000256" key="12">
    <source>
        <dbReference type="ARBA" id="ARBA00023180"/>
    </source>
</evidence>
<accession>A0A8J5ZJA4</accession>
<dbReference type="AlphaFoldDB" id="A0A8J5ZJA4"/>
<dbReference type="Pfam" id="PF00069">
    <property type="entry name" value="Pkinase"/>
    <property type="match status" value="1"/>
</dbReference>
<evidence type="ECO:0000256" key="13">
    <source>
        <dbReference type="ARBA" id="ARBA00047899"/>
    </source>
</evidence>
<dbReference type="InterPro" id="IPR017441">
    <property type="entry name" value="Protein_kinase_ATP_BS"/>
</dbReference>
<keyword evidence="6" id="KW-0732">Signal</keyword>
<evidence type="ECO:0000313" key="18">
    <source>
        <dbReference type="EMBL" id="KAG8502292.1"/>
    </source>
</evidence>
<gene>
    <name evidence="18" type="ORF">CXB51_002158</name>
</gene>
<organism evidence="18 19">
    <name type="scientific">Gossypium anomalum</name>
    <dbReference type="NCBI Taxonomy" id="47600"/>
    <lineage>
        <taxon>Eukaryota</taxon>
        <taxon>Viridiplantae</taxon>
        <taxon>Streptophyta</taxon>
        <taxon>Embryophyta</taxon>
        <taxon>Tracheophyta</taxon>
        <taxon>Spermatophyta</taxon>
        <taxon>Magnoliopsida</taxon>
        <taxon>eudicotyledons</taxon>
        <taxon>Gunneridae</taxon>
        <taxon>Pentapetalae</taxon>
        <taxon>rosids</taxon>
        <taxon>malvids</taxon>
        <taxon>Malvales</taxon>
        <taxon>Malvaceae</taxon>
        <taxon>Malvoideae</taxon>
        <taxon>Gossypium</taxon>
    </lineage>
</organism>
<dbReference type="InterPro" id="IPR008271">
    <property type="entry name" value="Ser/Thr_kinase_AS"/>
</dbReference>
<dbReference type="SMART" id="SM00220">
    <property type="entry name" value="S_TKc"/>
    <property type="match status" value="1"/>
</dbReference>
<dbReference type="EC" id="2.7.11.1" evidence="2"/>
<evidence type="ECO:0000256" key="16">
    <source>
        <dbReference type="SAM" id="Phobius"/>
    </source>
</evidence>
<evidence type="ECO:0000256" key="3">
    <source>
        <dbReference type="ARBA" id="ARBA00022527"/>
    </source>
</evidence>
<keyword evidence="19" id="KW-1185">Reference proteome</keyword>
<dbReference type="EMBL" id="JAHUZN010000001">
    <property type="protein sequence ID" value="KAG8502292.1"/>
    <property type="molecule type" value="Genomic_DNA"/>
</dbReference>
<evidence type="ECO:0000256" key="8">
    <source>
        <dbReference type="ARBA" id="ARBA00022777"/>
    </source>
</evidence>
<feature type="domain" description="Protein kinase" evidence="17">
    <location>
        <begin position="3"/>
        <end position="286"/>
    </location>
</feature>
<evidence type="ECO:0000256" key="7">
    <source>
        <dbReference type="ARBA" id="ARBA00022741"/>
    </source>
</evidence>
<evidence type="ECO:0000256" key="9">
    <source>
        <dbReference type="ARBA" id="ARBA00022840"/>
    </source>
</evidence>
<keyword evidence="8" id="KW-0418">Kinase</keyword>
<dbReference type="InterPro" id="IPR000719">
    <property type="entry name" value="Prot_kinase_dom"/>
</dbReference>
<keyword evidence="7 15" id="KW-0547">Nucleotide-binding</keyword>
<evidence type="ECO:0000259" key="17">
    <source>
        <dbReference type="PROSITE" id="PS50011"/>
    </source>
</evidence>
<comment type="subcellular location">
    <subcellularLocation>
        <location evidence="1">Membrane</location>
        <topology evidence="1">Single-pass type I membrane protein</topology>
    </subcellularLocation>
</comment>
<feature type="transmembrane region" description="Helical" evidence="16">
    <location>
        <begin position="394"/>
        <end position="414"/>
    </location>
</feature>
<evidence type="ECO:0000256" key="1">
    <source>
        <dbReference type="ARBA" id="ARBA00004479"/>
    </source>
</evidence>
<evidence type="ECO:0000256" key="11">
    <source>
        <dbReference type="ARBA" id="ARBA00023136"/>
    </source>
</evidence>
<reference evidence="18 19" key="1">
    <citation type="journal article" date="2021" name="bioRxiv">
        <title>The Gossypium anomalum genome as a resource for cotton improvement and evolutionary analysis of hybrid incompatibility.</title>
        <authorList>
            <person name="Grover C.E."/>
            <person name="Yuan D."/>
            <person name="Arick M.A."/>
            <person name="Miller E.R."/>
            <person name="Hu G."/>
            <person name="Peterson D.G."/>
            <person name="Wendel J.F."/>
            <person name="Udall J.A."/>
        </authorList>
    </citation>
    <scope>NUCLEOTIDE SEQUENCE [LARGE SCALE GENOMIC DNA]</scope>
    <source>
        <strain evidence="18">JFW-Udall</strain>
        <tissue evidence="18">Leaf</tissue>
    </source>
</reference>
<evidence type="ECO:0000256" key="5">
    <source>
        <dbReference type="ARBA" id="ARBA00022692"/>
    </source>
</evidence>
<dbReference type="FunFam" id="1.10.510.10:FF:001023">
    <property type="entry name" value="Os07g0541700 protein"/>
    <property type="match status" value="1"/>
</dbReference>
<evidence type="ECO:0000256" key="4">
    <source>
        <dbReference type="ARBA" id="ARBA00022679"/>
    </source>
</evidence>
<dbReference type="OrthoDB" id="544400at2759"/>
<protein>
    <recommendedName>
        <fullName evidence="2">non-specific serine/threonine protein kinase</fullName>
        <ecNumber evidence="2">2.7.11.1</ecNumber>
    </recommendedName>
</protein>
<keyword evidence="11 16" id="KW-0472">Membrane</keyword>
<feature type="transmembrane region" description="Helical" evidence="16">
    <location>
        <begin position="470"/>
        <end position="489"/>
    </location>
</feature>
<dbReference type="SUPFAM" id="SSF56112">
    <property type="entry name" value="Protein kinase-like (PK-like)"/>
    <property type="match status" value="1"/>
</dbReference>